<reference evidence="5" key="1">
    <citation type="submission" date="2021-07" db="EMBL/GenBank/DDBJ databases">
        <authorList>
            <consortium name="Clinical and Environmental Microbiology Branch: Whole genome sequencing antimicrobial resistance pathogens in the healthcare setting"/>
        </authorList>
    </citation>
    <scope>NUCLEOTIDE SEQUENCE</scope>
    <source>
        <strain evidence="5">2021DK-00049</strain>
    </source>
</reference>
<feature type="compositionally biased region" description="Polar residues" evidence="3">
    <location>
        <begin position="583"/>
        <end position="597"/>
    </location>
</feature>
<dbReference type="RefSeq" id="WP_128295803.1">
    <property type="nucleotide sequence ID" value="NZ_CP042478.1"/>
</dbReference>
<proteinExistence type="inferred from homology"/>
<dbReference type="AlphaFoldDB" id="A0AAD2XWA3"/>
<organism evidence="5">
    <name type="scientific">Citrobacter freundii</name>
    <dbReference type="NCBI Taxonomy" id="546"/>
    <lineage>
        <taxon>Bacteria</taxon>
        <taxon>Pseudomonadati</taxon>
        <taxon>Pseudomonadota</taxon>
        <taxon>Gammaproteobacteria</taxon>
        <taxon>Enterobacterales</taxon>
        <taxon>Enterobacteriaceae</taxon>
        <taxon>Citrobacter</taxon>
        <taxon>Citrobacter freundii complex</taxon>
    </lineage>
</organism>
<dbReference type="InterPro" id="IPR023346">
    <property type="entry name" value="Lysozyme-like_dom_sf"/>
</dbReference>
<keyword evidence="2" id="KW-0175">Coiled coil</keyword>
<protein>
    <submittedName>
        <fullName evidence="5">Lytic transglycosylase domain-containing protein</fullName>
    </submittedName>
</protein>
<name>A0AAD2XWA3_CITFR</name>
<evidence type="ECO:0000256" key="2">
    <source>
        <dbReference type="SAM" id="Coils"/>
    </source>
</evidence>
<dbReference type="PANTHER" id="PTHR37423">
    <property type="entry name" value="SOLUBLE LYTIC MUREIN TRANSGLYCOSYLASE-RELATED"/>
    <property type="match status" value="1"/>
</dbReference>
<dbReference type="InterPro" id="IPR008258">
    <property type="entry name" value="Transglycosylase_SLT_dom_1"/>
</dbReference>
<gene>
    <name evidence="5" type="ORF">KY227_003123</name>
</gene>
<dbReference type="CDD" id="cd00254">
    <property type="entry name" value="LT-like"/>
    <property type="match status" value="1"/>
</dbReference>
<comment type="similarity">
    <text evidence="1">Belongs to the transglycosylase Slt family.</text>
</comment>
<feature type="domain" description="Transglycosylase SLT" evidence="4">
    <location>
        <begin position="395"/>
        <end position="493"/>
    </location>
</feature>
<accession>A0AAD2XWA3</accession>
<comment type="caution">
    <text evidence="5">The sequence shown here is derived from an EMBL/GenBank/DDBJ whole genome shotgun (WGS) entry which is preliminary data.</text>
</comment>
<dbReference type="Gene3D" id="1.10.530.10">
    <property type="match status" value="1"/>
</dbReference>
<evidence type="ECO:0000259" key="4">
    <source>
        <dbReference type="Pfam" id="PF01464"/>
    </source>
</evidence>
<evidence type="ECO:0000313" key="5">
    <source>
        <dbReference type="EMBL" id="EHT9940024.1"/>
    </source>
</evidence>
<feature type="coiled-coil region" evidence="2">
    <location>
        <begin position="21"/>
        <end position="52"/>
    </location>
</feature>
<dbReference type="SUPFAM" id="SSF53955">
    <property type="entry name" value="Lysozyme-like"/>
    <property type="match status" value="1"/>
</dbReference>
<evidence type="ECO:0000256" key="3">
    <source>
        <dbReference type="SAM" id="MobiDB-lite"/>
    </source>
</evidence>
<sequence length="597" mass="64453">MIIQELAYKVTVKTDDFLHGKRKVTDEVSKLNKELARAEKERQKELKKQQDDVEKFGKSAVSAFRNVTTAAAGFLGIGAGLYGIKQLFTSTANEIVRASTQAKFFGTDVNKMFGMRRGFQQAGLNGDAFIGASGNARMALANIKDPTIFGGLTGAAQNLMVLGARTGLNINNLGDPNKALGEFTRYGKSHSQENLMQVMAAAGFDPTDAAKIKSGELKSLVDSETKKSNITAQQVREQEKLMVTLGQLDSQFTRLKTDLAIAFAPEVVNGLKAFGSWIEKNHGNIIGFFDDAGKTAKRFTEAVGGAENALKLLAAAYVGSKVTGGAVPPWLAGLVAYGTYLYNDQNNIKDSAESSLSYTKRNIGDAARAIGFDTDFGRKPGTVMGDNIQWDIPGATETLLDAIRKVESSDGAKLYSHKGAVGEYQFMADTGREMGLRVDGQVDDRLDPEKSRAAAQIYMSKLLKKYDGNLDNALMAYNWGMGNVDKWIANGSDPAKLPKETRDYTGKIRSAMGLSDANNSIGTDSYSNYYATQTKLAASRPYQLASSGGQPQITNSTHINTVNVNSNPQSVDALNESIKRQSQRASTNAAFSSSVNR</sequence>
<dbReference type="PANTHER" id="PTHR37423:SF2">
    <property type="entry name" value="MEMBRANE-BOUND LYTIC MUREIN TRANSGLYCOSYLASE C"/>
    <property type="match status" value="1"/>
</dbReference>
<feature type="region of interest" description="Disordered" evidence="3">
    <location>
        <begin position="575"/>
        <end position="597"/>
    </location>
</feature>
<evidence type="ECO:0000256" key="1">
    <source>
        <dbReference type="ARBA" id="ARBA00007734"/>
    </source>
</evidence>
<dbReference type="EMBL" id="ABBJDF010000017">
    <property type="protein sequence ID" value="EHT9940024.1"/>
    <property type="molecule type" value="Genomic_DNA"/>
</dbReference>
<dbReference type="Pfam" id="PF01464">
    <property type="entry name" value="SLT"/>
    <property type="match status" value="1"/>
</dbReference>